<name>C2ERP6_9LACO</name>
<feature type="compositionally biased region" description="Basic residues" evidence="1">
    <location>
        <begin position="39"/>
        <end position="54"/>
    </location>
</feature>
<evidence type="ECO:0008006" key="5">
    <source>
        <dbReference type="Google" id="ProtNLM"/>
    </source>
</evidence>
<feature type="region of interest" description="Disordered" evidence="1">
    <location>
        <begin position="28"/>
        <end position="157"/>
    </location>
</feature>
<dbReference type="AlphaFoldDB" id="C2ERP6"/>
<evidence type="ECO:0000256" key="2">
    <source>
        <dbReference type="SAM" id="SignalP"/>
    </source>
</evidence>
<protein>
    <recommendedName>
        <fullName evidence="5">Lipoprotein</fullName>
    </recommendedName>
</protein>
<feature type="signal peptide" evidence="2">
    <location>
        <begin position="1"/>
        <end position="21"/>
    </location>
</feature>
<proteinExistence type="predicted"/>
<evidence type="ECO:0000313" key="4">
    <source>
        <dbReference type="Proteomes" id="UP000004483"/>
    </source>
</evidence>
<sequence length="157" mass="16681">MKKVGLICAALLAGMSLSACNNMASHQMHKSSSSSSIKVTKHHKVHQKHNRKRSSVSSAASISSTNQSNGQSQSSVQSSSTQSSQIPNSNNGDPHLADGTDVYDLPLSDPRNPDSYKQGELMDISGDPKYQNPDGSVNAEGSAKISSIESTFHQPQN</sequence>
<dbReference type="RefSeq" id="WP_003717895.1">
    <property type="nucleotide sequence ID" value="NZ_AZGL01000073.1"/>
</dbReference>
<evidence type="ECO:0000313" key="3">
    <source>
        <dbReference type="EMBL" id="EEJ41417.1"/>
    </source>
</evidence>
<dbReference type="STRING" id="1423814.HMPREF0549_0132"/>
<gene>
    <name evidence="3" type="ORF">HMPREF0549_0132</name>
</gene>
<evidence type="ECO:0000256" key="1">
    <source>
        <dbReference type="SAM" id="MobiDB-lite"/>
    </source>
</evidence>
<keyword evidence="2" id="KW-0732">Signal</keyword>
<dbReference type="PROSITE" id="PS51257">
    <property type="entry name" value="PROKAR_LIPOPROTEIN"/>
    <property type="match status" value="1"/>
</dbReference>
<dbReference type="HOGENOM" id="CLU_1675674_0_0_9"/>
<feature type="compositionally biased region" description="Polar residues" evidence="1">
    <location>
        <begin position="144"/>
        <end position="157"/>
    </location>
</feature>
<dbReference type="Proteomes" id="UP000004483">
    <property type="component" value="Unassembled WGS sequence"/>
</dbReference>
<dbReference type="EMBL" id="ACGV01000010">
    <property type="protein sequence ID" value="EEJ41417.1"/>
    <property type="molecule type" value="Genomic_DNA"/>
</dbReference>
<reference evidence="3 4" key="1">
    <citation type="submission" date="2009-01" db="EMBL/GenBank/DDBJ databases">
        <authorList>
            <person name="Qin X."/>
            <person name="Bachman B."/>
            <person name="Battles P."/>
            <person name="Bell A."/>
            <person name="Bess C."/>
            <person name="Bickham C."/>
            <person name="Chaboub L."/>
            <person name="Chen D."/>
            <person name="Coyle M."/>
            <person name="Deiros D.R."/>
            <person name="Dinh H."/>
            <person name="Forbes L."/>
            <person name="Fowler G."/>
            <person name="Francisco L."/>
            <person name="Fu Q."/>
            <person name="Gubbala S."/>
            <person name="Hale W."/>
            <person name="Han Y."/>
            <person name="Hemphill L."/>
            <person name="Highlander S.K."/>
            <person name="Hirani K."/>
            <person name="Hogues M."/>
            <person name="Jackson L."/>
            <person name="Jakkamsetti A."/>
            <person name="Javaid M."/>
            <person name="Jiang H."/>
            <person name="Korchina V."/>
            <person name="Kovar C."/>
            <person name="Lara F."/>
            <person name="Lee S."/>
            <person name="Mata R."/>
            <person name="Mathew T."/>
            <person name="Moen C."/>
            <person name="Morales K."/>
            <person name="Munidasa M."/>
            <person name="Nazareth L."/>
            <person name="Ngo R."/>
            <person name="Nguyen L."/>
            <person name="Okwuonu G."/>
            <person name="Ongeri F."/>
            <person name="Patil S."/>
            <person name="Petrosino J."/>
            <person name="Pham C."/>
            <person name="Pham P."/>
            <person name="Pu L.-L."/>
            <person name="Puazo M."/>
            <person name="Raj R."/>
            <person name="Reid J."/>
            <person name="Rouhana J."/>
            <person name="Saada N."/>
            <person name="Shang Y."/>
            <person name="Simmons D."/>
            <person name="Thornton R."/>
            <person name="Warren J."/>
            <person name="Weissenberger G."/>
            <person name="Zhang J."/>
            <person name="Zhang L."/>
            <person name="Zhou C."/>
            <person name="Zhu D."/>
            <person name="Muzny D."/>
            <person name="Worley K."/>
            <person name="Gibbs R."/>
        </authorList>
    </citation>
    <scope>NUCLEOTIDE SEQUENCE [LARGE SCALE GENOMIC DNA]</scope>
    <source>
        <strain evidence="3 4">ATCC 49540</strain>
    </source>
</reference>
<organism evidence="3 4">
    <name type="scientific">Limosilactobacillus vaginalis DSM 5837 = ATCC 49540</name>
    <dbReference type="NCBI Taxonomy" id="1423814"/>
    <lineage>
        <taxon>Bacteria</taxon>
        <taxon>Bacillati</taxon>
        <taxon>Bacillota</taxon>
        <taxon>Bacilli</taxon>
        <taxon>Lactobacillales</taxon>
        <taxon>Lactobacillaceae</taxon>
        <taxon>Limosilactobacillus</taxon>
    </lineage>
</organism>
<feature type="chain" id="PRO_5038478205" description="Lipoprotein" evidence="2">
    <location>
        <begin position="22"/>
        <end position="157"/>
    </location>
</feature>
<comment type="caution">
    <text evidence="3">The sequence shown here is derived from an EMBL/GenBank/DDBJ whole genome shotgun (WGS) entry which is preliminary data.</text>
</comment>
<accession>C2ERP6</accession>
<feature type="compositionally biased region" description="Low complexity" evidence="1">
    <location>
        <begin position="55"/>
        <end position="91"/>
    </location>
</feature>